<evidence type="ECO:0000313" key="1">
    <source>
        <dbReference type="EMBL" id="JAA85918.1"/>
    </source>
</evidence>
<dbReference type="AlphaFoldDB" id="S4P9Z5"/>
<protein>
    <submittedName>
        <fullName evidence="1">Uncharacterized protein</fullName>
    </submittedName>
</protein>
<proteinExistence type="predicted"/>
<reference evidence="1" key="1">
    <citation type="journal article" date="2013" name="BMC Genomics">
        <title>Unscrambling butterfly oogenesis.</title>
        <authorList>
            <person name="Carter J.M."/>
            <person name="Baker S.C."/>
            <person name="Pink R."/>
            <person name="Carter D.R."/>
            <person name="Collins A."/>
            <person name="Tomlin J."/>
            <person name="Gibbs M."/>
            <person name="Breuker C.J."/>
        </authorList>
    </citation>
    <scope>NUCLEOTIDE SEQUENCE</scope>
    <source>
        <tissue evidence="1">Ovary</tissue>
    </source>
</reference>
<sequence>MGSLNSVMILVNISSDRIPLHSIVNQISKRIRTQLKRNTMKEIVLNGKWFKENCIKQERVQGYRYPHTFQITKDKIKS</sequence>
<accession>S4P9Z5</accession>
<name>S4P9Z5_9NEOP</name>
<dbReference type="EMBL" id="GAIX01006642">
    <property type="protein sequence ID" value="JAA85918.1"/>
    <property type="molecule type" value="Transcribed_RNA"/>
</dbReference>
<organism evidence="1">
    <name type="scientific">Pararge aegeria</name>
    <name type="common">speckled wood butterfly</name>
    <dbReference type="NCBI Taxonomy" id="116150"/>
    <lineage>
        <taxon>Eukaryota</taxon>
        <taxon>Metazoa</taxon>
        <taxon>Ecdysozoa</taxon>
        <taxon>Arthropoda</taxon>
        <taxon>Hexapoda</taxon>
        <taxon>Insecta</taxon>
        <taxon>Pterygota</taxon>
        <taxon>Neoptera</taxon>
        <taxon>Endopterygota</taxon>
        <taxon>Lepidoptera</taxon>
        <taxon>Glossata</taxon>
        <taxon>Ditrysia</taxon>
        <taxon>Papilionoidea</taxon>
        <taxon>Nymphalidae</taxon>
        <taxon>Satyrinae</taxon>
        <taxon>Satyrini</taxon>
        <taxon>Parargina</taxon>
        <taxon>Pararge</taxon>
    </lineage>
</organism>
<reference evidence="1" key="2">
    <citation type="submission" date="2013-05" db="EMBL/GenBank/DDBJ databases">
        <authorList>
            <person name="Carter J.-M."/>
            <person name="Baker S.C."/>
            <person name="Pink R."/>
            <person name="Carter D.R.F."/>
            <person name="Collins A."/>
            <person name="Tomlin J."/>
            <person name="Gibbs M."/>
            <person name="Breuker C.J."/>
        </authorList>
    </citation>
    <scope>NUCLEOTIDE SEQUENCE</scope>
    <source>
        <tissue evidence="1">Ovary</tissue>
    </source>
</reference>